<dbReference type="InterPro" id="IPR005135">
    <property type="entry name" value="Endo/exonuclease/phosphatase"/>
</dbReference>
<comment type="caution">
    <text evidence="3">The sequence shown here is derived from an EMBL/GenBank/DDBJ whole genome shotgun (WGS) entry which is preliminary data.</text>
</comment>
<feature type="region of interest" description="Disordered" evidence="1">
    <location>
        <begin position="73"/>
        <end position="167"/>
    </location>
</feature>
<sequence length="973" mass="109444">MRGPRKEDNISDTDKMSPAIHPVAEPPTVAIPTVTKYKIPKETEFNHAYEVVVALELEYQNIKFSVKPNLVGDLILPPPPRPQHSQDPQRGHQSQWEDGQDNTIRPRGENNQNGPTTISSGTTCRSYHKTSKSDQGRALCYESEQSTNRASASGHQGDSPRGGRPRQLGDLQVAFFCPRTTTMLQMSGIWTSPIQVPQKREMWHLQPKPQDRNVYSKTQGRNHHNSQVPKLWKETSRLEHIMPREERADESCNGKNSTTKHNRSTSEHIRVGSTATEYSQPNTHSAPTVRGFLPCTSPTRLQDKIEDTGTKSVHAGNHDKSMDSTTTAPELCSSKRTEHSSIGGEHHIAWDTATPSGDHPTEYTPACQSTSGIHRRTNKTDDHYYDSDFLYDNAETRYQHRKYNKCSYDTAHRKDAGRPDPLNSTTTSGTDDALETDIRQEEELVIQEITQNRETSSPSQQITRNRTTSTDRQQTLDHRQERQHPEERRKNSRGSTSCSSLRAGAQETAAIPNGRGGERLNHERREQLQHQRRGDNDRIAPPPCNLKITQWNVQGLSNKRHTVQAAAIAKNIDVFILQETLMSKDKQFRLPGYQQYSLPKGPNSHGSMILLRATIPSSEVEPVHCGDGVEAQAVRIHLANDSLVVYNIYKPPAKRLEAGELLTQATQELVLIARDFNAHHPTINSTTKMNQVGHHLVELLTDVPEITLINTGEPTHILRGTLDLAFISTELVPVAQWEIDNELTSDQFATTTTLIMELLPPPPRPPPRWNTKKANWKLHQDELQKWEDKWLEWCATFNAHTSLSELWRKLRIATGKLPRAPALPRATTGSKSLGRALCRTLASAQLPPEIRLHLQHAIEQADTTDCLFTIEEIRRARKTSKDTAPGSDACFAIKLITRARESDIKNGLLRALNLTEISLTRKHGYCAQLTLKGPDTKSPDYSTPAPWESPPAIFNILQLGQERLTVTHMSSDR</sequence>
<feature type="domain" description="Endonuclease/exonuclease/phosphatase" evidence="2">
    <location>
        <begin position="550"/>
        <end position="746"/>
    </location>
</feature>
<dbReference type="SUPFAM" id="SSF56219">
    <property type="entry name" value="DNase I-like"/>
    <property type="match status" value="1"/>
</dbReference>
<feature type="region of interest" description="Disordered" evidence="1">
    <location>
        <begin position="245"/>
        <end position="331"/>
    </location>
</feature>
<dbReference type="GO" id="GO:0003964">
    <property type="term" value="F:RNA-directed DNA polymerase activity"/>
    <property type="evidence" value="ECO:0007669"/>
    <property type="project" value="UniProtKB-KW"/>
</dbReference>
<evidence type="ECO:0000313" key="3">
    <source>
        <dbReference type="EMBL" id="KAG7167726.1"/>
    </source>
</evidence>
<keyword evidence="3" id="KW-0695">RNA-directed DNA polymerase</keyword>
<feature type="region of interest" description="Disordered" evidence="1">
    <location>
        <begin position="1"/>
        <end position="28"/>
    </location>
</feature>
<dbReference type="InterPro" id="IPR036691">
    <property type="entry name" value="Endo/exonu/phosph_ase_sf"/>
</dbReference>
<feature type="region of interest" description="Disordered" evidence="1">
    <location>
        <begin position="355"/>
        <end position="385"/>
    </location>
</feature>
<protein>
    <submittedName>
        <fullName evidence="3">RNA-directed DNA polymerase from mobile element jockey-like 16</fullName>
    </submittedName>
</protein>
<dbReference type="Gene3D" id="3.60.10.10">
    <property type="entry name" value="Endonuclease/exonuclease/phosphatase"/>
    <property type="match status" value="1"/>
</dbReference>
<proteinExistence type="predicted"/>
<feature type="compositionally biased region" description="Polar residues" evidence="1">
    <location>
        <begin position="91"/>
        <end position="125"/>
    </location>
</feature>
<name>A0A8J5K4A2_HOMAM</name>
<evidence type="ECO:0000313" key="4">
    <source>
        <dbReference type="Proteomes" id="UP000747542"/>
    </source>
</evidence>
<feature type="compositionally biased region" description="Polar residues" evidence="1">
    <location>
        <begin position="273"/>
        <end position="286"/>
    </location>
</feature>
<evidence type="ECO:0000256" key="1">
    <source>
        <dbReference type="SAM" id="MobiDB-lite"/>
    </source>
</evidence>
<reference evidence="3" key="1">
    <citation type="journal article" date="2021" name="Sci. Adv.">
        <title>The American lobster genome reveals insights on longevity, neural, and immune adaptations.</title>
        <authorList>
            <person name="Polinski J.M."/>
            <person name="Zimin A.V."/>
            <person name="Clark K.F."/>
            <person name="Kohn A.B."/>
            <person name="Sadowski N."/>
            <person name="Timp W."/>
            <person name="Ptitsyn A."/>
            <person name="Khanna P."/>
            <person name="Romanova D.Y."/>
            <person name="Williams P."/>
            <person name="Greenwood S.J."/>
            <person name="Moroz L.L."/>
            <person name="Walt D.R."/>
            <person name="Bodnar A.G."/>
        </authorList>
    </citation>
    <scope>NUCLEOTIDE SEQUENCE</scope>
    <source>
        <strain evidence="3">GMGI-L3</strain>
    </source>
</reference>
<gene>
    <name evidence="3" type="ORF">Hamer_G010112</name>
</gene>
<accession>A0A8J5K4A2</accession>
<dbReference type="Pfam" id="PF03372">
    <property type="entry name" value="Exo_endo_phos"/>
    <property type="match status" value="1"/>
</dbReference>
<keyword evidence="4" id="KW-1185">Reference proteome</keyword>
<keyword evidence="3" id="KW-0808">Transferase</keyword>
<dbReference type="EMBL" id="JAHLQT010021257">
    <property type="protein sequence ID" value="KAG7167726.1"/>
    <property type="molecule type" value="Genomic_DNA"/>
</dbReference>
<dbReference type="AlphaFoldDB" id="A0A8J5K4A2"/>
<keyword evidence="3" id="KW-0548">Nucleotidyltransferase</keyword>
<feature type="region of interest" description="Disordered" evidence="1">
    <location>
        <begin position="449"/>
        <end position="520"/>
    </location>
</feature>
<organism evidence="3 4">
    <name type="scientific">Homarus americanus</name>
    <name type="common">American lobster</name>
    <dbReference type="NCBI Taxonomy" id="6706"/>
    <lineage>
        <taxon>Eukaryota</taxon>
        <taxon>Metazoa</taxon>
        <taxon>Ecdysozoa</taxon>
        <taxon>Arthropoda</taxon>
        <taxon>Crustacea</taxon>
        <taxon>Multicrustacea</taxon>
        <taxon>Malacostraca</taxon>
        <taxon>Eumalacostraca</taxon>
        <taxon>Eucarida</taxon>
        <taxon>Decapoda</taxon>
        <taxon>Pleocyemata</taxon>
        <taxon>Astacidea</taxon>
        <taxon>Nephropoidea</taxon>
        <taxon>Nephropidae</taxon>
        <taxon>Homarus</taxon>
    </lineage>
</organism>
<feature type="compositionally biased region" description="Basic and acidic residues" evidence="1">
    <location>
        <begin position="474"/>
        <end position="489"/>
    </location>
</feature>
<dbReference type="Proteomes" id="UP000747542">
    <property type="component" value="Unassembled WGS sequence"/>
</dbReference>
<feature type="region of interest" description="Disordered" evidence="1">
    <location>
        <begin position="411"/>
        <end position="435"/>
    </location>
</feature>
<feature type="compositionally biased region" description="Polar residues" evidence="1">
    <location>
        <begin position="143"/>
        <end position="156"/>
    </location>
</feature>
<evidence type="ECO:0000259" key="2">
    <source>
        <dbReference type="Pfam" id="PF03372"/>
    </source>
</evidence>
<feature type="compositionally biased region" description="Basic and acidic residues" evidence="1">
    <location>
        <begin position="1"/>
        <end position="15"/>
    </location>
</feature>
<feature type="compositionally biased region" description="Polar residues" evidence="1">
    <location>
        <begin position="449"/>
        <end position="473"/>
    </location>
</feature>